<evidence type="ECO:0000256" key="4">
    <source>
        <dbReference type="ARBA" id="ARBA00022771"/>
    </source>
</evidence>
<dbReference type="RefSeq" id="WP_045168977.1">
    <property type="nucleotide sequence ID" value="NZ_CP113865.1"/>
</dbReference>
<comment type="catalytic activity">
    <reaction evidence="1 10">
        <text>ATP-independent breakage of single-stranded DNA, followed by passage and rejoining.</text>
        <dbReference type="EC" id="5.6.2.1"/>
    </reaction>
</comment>
<dbReference type="InterPro" id="IPR013497">
    <property type="entry name" value="Topo_IA_cen"/>
</dbReference>
<evidence type="ECO:0000259" key="11">
    <source>
        <dbReference type="PROSITE" id="PS50880"/>
    </source>
</evidence>
<dbReference type="NCBIfam" id="TIGR01051">
    <property type="entry name" value="topA_bact"/>
    <property type="match status" value="1"/>
</dbReference>
<dbReference type="InterPro" id="IPR023405">
    <property type="entry name" value="Topo_IA_core_domain"/>
</dbReference>
<dbReference type="Gene3D" id="2.70.20.10">
    <property type="entry name" value="Topoisomerase I, domain 3"/>
    <property type="match status" value="1"/>
</dbReference>
<dbReference type="PRINTS" id="PR00417">
    <property type="entry name" value="PRTPISMRASEI"/>
</dbReference>
<keyword evidence="4" id="KW-0863">Zinc-finger</keyword>
<dbReference type="InterPro" id="IPR005733">
    <property type="entry name" value="TopoI_bac-type"/>
</dbReference>
<dbReference type="Gene3D" id="3.40.50.140">
    <property type="match status" value="1"/>
</dbReference>
<dbReference type="InterPro" id="IPR034149">
    <property type="entry name" value="TOPRIM_TopoI"/>
</dbReference>
<keyword evidence="3" id="KW-0479">Metal-binding</keyword>
<reference evidence="13" key="1">
    <citation type="submission" date="2022-12" db="EMBL/GenBank/DDBJ databases">
        <authorList>
            <person name="Bing R.G."/>
            <person name="Willard D.J."/>
            <person name="Manesh M.J.H."/>
            <person name="Laemthong T."/>
            <person name="Crosby J.R."/>
            <person name="Kelly R.M."/>
        </authorList>
    </citation>
    <scope>NUCLEOTIDE SEQUENCE</scope>
    <source>
        <strain evidence="13">DSM 8990</strain>
    </source>
</reference>
<dbReference type="SMART" id="SM00437">
    <property type="entry name" value="TOP1Ac"/>
    <property type="match status" value="1"/>
</dbReference>
<dbReference type="PROSITE" id="PS00396">
    <property type="entry name" value="TOPO_IA_1"/>
    <property type="match status" value="1"/>
</dbReference>
<dbReference type="EMBL" id="CP113865">
    <property type="protein sequence ID" value="WAM33461.1"/>
    <property type="molecule type" value="Genomic_DNA"/>
</dbReference>
<dbReference type="Proteomes" id="UP001164909">
    <property type="component" value="Chromosome"/>
</dbReference>
<feature type="site" description="Interaction with DNA" evidence="10">
    <location>
        <position position="138"/>
    </location>
</feature>
<gene>
    <name evidence="10 13" type="primary">topA</name>
    <name evidence="13" type="ORF">OTK00_001962</name>
</gene>
<comment type="subunit">
    <text evidence="10">Monomer.</text>
</comment>
<evidence type="ECO:0000313" key="14">
    <source>
        <dbReference type="Proteomes" id="UP001164909"/>
    </source>
</evidence>
<feature type="domain" description="Toprim" evidence="11">
    <location>
        <begin position="2"/>
        <end position="114"/>
    </location>
</feature>
<dbReference type="SMART" id="SM00493">
    <property type="entry name" value="TOPRIM"/>
    <property type="match status" value="1"/>
</dbReference>
<dbReference type="PROSITE" id="PS50880">
    <property type="entry name" value="TOPRIM"/>
    <property type="match status" value="1"/>
</dbReference>
<dbReference type="CDD" id="cd03363">
    <property type="entry name" value="TOPRIM_TopoIA_TopoI"/>
    <property type="match status" value="1"/>
</dbReference>
<evidence type="ECO:0000256" key="5">
    <source>
        <dbReference type="ARBA" id="ARBA00022833"/>
    </source>
</evidence>
<proteinExistence type="inferred from homology"/>
<evidence type="ECO:0000256" key="9">
    <source>
        <dbReference type="ARBA" id="ARBA00023235"/>
    </source>
</evidence>
<dbReference type="InterPro" id="IPR003601">
    <property type="entry name" value="Topo_IA_2"/>
</dbReference>
<feature type="site" description="Interaction with DNA" evidence="10">
    <location>
        <position position="147"/>
    </location>
</feature>
<keyword evidence="5" id="KW-0862">Zinc</keyword>
<feature type="site" description="Interaction with DNA" evidence="10">
    <location>
        <position position="142"/>
    </location>
</feature>
<evidence type="ECO:0000256" key="1">
    <source>
        <dbReference type="ARBA" id="ARBA00000213"/>
    </source>
</evidence>
<dbReference type="EC" id="5.6.2.1" evidence="10"/>
<sequence>MKKLVIVESPAKAKTIAKYLGKEFKVEASMGHVRDLPKSDLGVDIENNFTPKYINIRGKANVINRLKKSAMEAEKVYLATDPDREGEAISWHLANILGLDINSSVRITFNEITKKAVQESLKNARPIDQNLVNAQQARRVLDRLVGYKLSPFLWEKVKGGLSAGRVQSVATRLVVEREEEIENFKPEEYWTLEAIFKKDNQEFKAKFYGTKKDKIEFKNQQQVDEIVNQLKDKEFRVAKLKISEKKKNPPPPFITSTLQQEASRKLRFTPAKTMMIAQMLYEGVEIKGEGSVGLITYMRTDSTRVSQEAQEAARRVILQKFGKEYVPENPRVYKTKKDAQDAHEAIRPTYIEKDPESIKDSLTPDQYRLYKLIYDRFLASQMESSVYDSLTAELEVQDYIFKLTGSKLKFPGFMVVYVEGKDSDTEEEEENQLPEIVEGEMLKPVGLEKKQHFTQPPSRYTEATLIRALEEKGIGRPSTYAPTIQTILERGYVVKEDRFLKPTELGRVVTNILKEYFKDIIDIEFTAELEENLDKIEEGKADWVEIVKKFYQPLEKELEIARNTMQQIKVEDEQTDIVCENCGRNMVIKKGRYGKFLACPGYPECKNTKPYFDYLDVLCPRCGKKLVEKKSKKGKKYYTCENYPECDLIVWEKPAGNCPKCNQLMFEKGKKGSKKLVCSNESCGYEVKLNEKGE</sequence>
<dbReference type="Pfam" id="PF01131">
    <property type="entry name" value="Topoisom_bac"/>
    <property type="match status" value="1"/>
</dbReference>
<dbReference type="GO" id="GO:0003917">
    <property type="term" value="F:DNA topoisomerase type I (single strand cut, ATP-independent) activity"/>
    <property type="evidence" value="ECO:0007669"/>
    <property type="project" value="UniProtKB-EC"/>
</dbReference>
<dbReference type="InterPro" id="IPR000380">
    <property type="entry name" value="Topo_IA"/>
</dbReference>
<evidence type="ECO:0000313" key="13">
    <source>
        <dbReference type="EMBL" id="WAM33461.1"/>
    </source>
</evidence>
<accession>A0ABY7BN37</accession>
<dbReference type="InterPro" id="IPR003602">
    <property type="entry name" value="Topo_IA_DNA-bd_dom"/>
</dbReference>
<evidence type="ECO:0000256" key="3">
    <source>
        <dbReference type="ARBA" id="ARBA00022723"/>
    </source>
</evidence>
<dbReference type="InterPro" id="IPR028612">
    <property type="entry name" value="Topoisom_1_IA"/>
</dbReference>
<feature type="site" description="Interaction with DNA" evidence="10">
    <location>
        <position position="32"/>
    </location>
</feature>
<keyword evidence="6" id="KW-0460">Magnesium</keyword>
<protein>
    <recommendedName>
        <fullName evidence="10">DNA topoisomerase 1</fullName>
        <ecNumber evidence="10">5.6.2.1</ecNumber>
    </recommendedName>
    <alternativeName>
        <fullName evidence="10">DNA topoisomerase I</fullName>
    </alternativeName>
</protein>
<keyword evidence="9 10" id="KW-0413">Isomerase</keyword>
<dbReference type="PROSITE" id="PS52039">
    <property type="entry name" value="TOPO_IA_2"/>
    <property type="match status" value="1"/>
</dbReference>
<dbReference type="CDD" id="cd00186">
    <property type="entry name" value="TOP1Ac"/>
    <property type="match status" value="1"/>
</dbReference>
<feature type="domain" description="Topo IA-type catalytic" evidence="12">
    <location>
        <begin position="128"/>
        <end position="558"/>
    </location>
</feature>
<feature type="site" description="Interaction with DNA" evidence="10">
    <location>
        <position position="154"/>
    </location>
</feature>
<keyword evidence="14" id="KW-1185">Reference proteome</keyword>
<dbReference type="HAMAP" id="MF_00952">
    <property type="entry name" value="Topoisom_1_prok"/>
    <property type="match status" value="1"/>
</dbReference>
<dbReference type="InterPro" id="IPR006171">
    <property type="entry name" value="TOPRIM_dom"/>
</dbReference>
<dbReference type="InterPro" id="IPR013498">
    <property type="entry name" value="Topo_IA_Znf"/>
</dbReference>
<evidence type="ECO:0000259" key="12">
    <source>
        <dbReference type="PROSITE" id="PS52039"/>
    </source>
</evidence>
<dbReference type="SUPFAM" id="SSF57783">
    <property type="entry name" value="Zinc beta-ribbon"/>
    <property type="match status" value="1"/>
</dbReference>
<organism evidence="13 14">
    <name type="scientific">Caldicellulosiruptor morganii</name>
    <dbReference type="NCBI Taxonomy" id="1387555"/>
    <lineage>
        <taxon>Bacteria</taxon>
        <taxon>Bacillati</taxon>
        <taxon>Bacillota</taxon>
        <taxon>Bacillota incertae sedis</taxon>
        <taxon>Caldicellulosiruptorales</taxon>
        <taxon>Caldicellulosiruptoraceae</taxon>
        <taxon>Caldicellulosiruptor</taxon>
    </lineage>
</organism>
<evidence type="ECO:0000256" key="7">
    <source>
        <dbReference type="ARBA" id="ARBA00023029"/>
    </source>
</evidence>
<evidence type="ECO:0000256" key="8">
    <source>
        <dbReference type="ARBA" id="ARBA00023125"/>
    </source>
</evidence>
<dbReference type="Gene3D" id="1.10.290.10">
    <property type="entry name" value="Topoisomerase I, domain 4"/>
    <property type="match status" value="1"/>
</dbReference>
<evidence type="ECO:0000256" key="2">
    <source>
        <dbReference type="ARBA" id="ARBA00009446"/>
    </source>
</evidence>
<dbReference type="SMART" id="SM00436">
    <property type="entry name" value="TOP1Bc"/>
    <property type="match status" value="1"/>
</dbReference>
<dbReference type="PANTHER" id="PTHR42785:SF1">
    <property type="entry name" value="DNA TOPOISOMERASE"/>
    <property type="match status" value="1"/>
</dbReference>
<feature type="site" description="Interaction with DNA" evidence="10">
    <location>
        <position position="490"/>
    </location>
</feature>
<dbReference type="Pfam" id="PF01751">
    <property type="entry name" value="Toprim"/>
    <property type="match status" value="1"/>
</dbReference>
<dbReference type="InterPro" id="IPR023406">
    <property type="entry name" value="Topo_IA_AS"/>
</dbReference>
<dbReference type="PANTHER" id="PTHR42785">
    <property type="entry name" value="DNA TOPOISOMERASE, TYPE IA, CORE"/>
    <property type="match status" value="1"/>
</dbReference>
<dbReference type="Gene3D" id="1.10.460.10">
    <property type="entry name" value="Topoisomerase I, domain 2"/>
    <property type="match status" value="1"/>
</dbReference>
<feature type="active site" description="O-(5'-phospho-DNA)-tyrosine intermediate" evidence="10">
    <location>
        <position position="297"/>
    </location>
</feature>
<dbReference type="InterPro" id="IPR013825">
    <property type="entry name" value="Topo_IA_cen_sub2"/>
</dbReference>
<evidence type="ECO:0000256" key="10">
    <source>
        <dbReference type="HAMAP-Rule" id="MF_00952"/>
    </source>
</evidence>
<dbReference type="SUPFAM" id="SSF56712">
    <property type="entry name" value="Prokaryotic type I DNA topoisomerase"/>
    <property type="match status" value="1"/>
</dbReference>
<comment type="function">
    <text evidence="10">Releases the supercoiling and torsional tension of DNA, which is introduced during the DNA replication and transcription, by transiently cleaving and rejoining one strand of the DNA duplex. Introduces a single-strand break via transesterification at a target site in duplex DNA. The scissile phosphodiester is attacked by the catalytic tyrosine of the enzyme, resulting in the formation of a DNA-(5'-phosphotyrosyl)-enzyme intermediate and the expulsion of a 3'-OH DNA strand. The free DNA strand then undergoes passage around the unbroken strand, thus removing DNA supercoils. Finally, in the religation step, the DNA 3'-OH attacks the covalent intermediate to expel the active-site tyrosine and restore the DNA phosphodiester backbone.</text>
</comment>
<feature type="site" description="Interaction with DNA" evidence="10">
    <location>
        <position position="139"/>
    </location>
</feature>
<dbReference type="Gene3D" id="3.30.65.10">
    <property type="entry name" value="Bacterial Topoisomerase I, domain 1"/>
    <property type="match status" value="2"/>
</dbReference>
<evidence type="ECO:0000256" key="6">
    <source>
        <dbReference type="ARBA" id="ARBA00022842"/>
    </source>
</evidence>
<keyword evidence="7 10" id="KW-0799">Topoisomerase</keyword>
<feature type="region of interest" description="Interaction with DNA" evidence="10">
    <location>
        <begin position="162"/>
        <end position="167"/>
    </location>
</feature>
<keyword evidence="8 10" id="KW-0238">DNA-binding</keyword>
<name>A0ABY7BN37_9FIRM</name>
<dbReference type="InterPro" id="IPR013826">
    <property type="entry name" value="Topo_IA_cen_sub3"/>
</dbReference>
<dbReference type="InterPro" id="IPR013824">
    <property type="entry name" value="Topo_IA_cen_sub1"/>
</dbReference>
<comment type="similarity">
    <text evidence="2 10">Belongs to the type IA topoisomerase family.</text>
</comment>
<feature type="site" description="Interaction with DNA" evidence="10">
    <location>
        <position position="299"/>
    </location>
</feature>
<dbReference type="Pfam" id="PF01396">
    <property type="entry name" value="Zn_ribbon_Top1"/>
    <property type="match status" value="3"/>
</dbReference>